<feature type="compositionally biased region" description="Polar residues" evidence="1">
    <location>
        <begin position="170"/>
        <end position="181"/>
    </location>
</feature>
<evidence type="ECO:0000256" key="1">
    <source>
        <dbReference type="SAM" id="MobiDB-lite"/>
    </source>
</evidence>
<feature type="region of interest" description="Disordered" evidence="1">
    <location>
        <begin position="306"/>
        <end position="348"/>
    </location>
</feature>
<dbReference type="Proteomes" id="UP001174997">
    <property type="component" value="Unassembled WGS sequence"/>
</dbReference>
<dbReference type="EMBL" id="JAULSY010000399">
    <property type="protein sequence ID" value="KAK0647977.1"/>
    <property type="molecule type" value="Genomic_DNA"/>
</dbReference>
<feature type="compositionally biased region" description="Low complexity" evidence="1">
    <location>
        <begin position="12"/>
        <end position="22"/>
    </location>
</feature>
<name>A0AA40CRI0_9PEZI</name>
<feature type="compositionally biased region" description="Basic and acidic residues" evidence="1">
    <location>
        <begin position="327"/>
        <end position="338"/>
    </location>
</feature>
<feature type="region of interest" description="Disordered" evidence="1">
    <location>
        <begin position="152"/>
        <end position="185"/>
    </location>
</feature>
<gene>
    <name evidence="3" type="ORF">QBC41DRAFT_351661</name>
</gene>
<feature type="transmembrane region" description="Helical" evidence="2">
    <location>
        <begin position="274"/>
        <end position="298"/>
    </location>
</feature>
<protein>
    <submittedName>
        <fullName evidence="3">Uncharacterized protein</fullName>
    </submittedName>
</protein>
<accession>A0AA40CRI0</accession>
<keyword evidence="2" id="KW-0472">Membrane</keyword>
<feature type="region of interest" description="Disordered" evidence="1">
    <location>
        <begin position="1"/>
        <end position="75"/>
    </location>
</feature>
<dbReference type="AlphaFoldDB" id="A0AA40CRI0"/>
<organism evidence="3 4">
    <name type="scientific">Cercophora samala</name>
    <dbReference type="NCBI Taxonomy" id="330535"/>
    <lineage>
        <taxon>Eukaryota</taxon>
        <taxon>Fungi</taxon>
        <taxon>Dikarya</taxon>
        <taxon>Ascomycota</taxon>
        <taxon>Pezizomycotina</taxon>
        <taxon>Sordariomycetes</taxon>
        <taxon>Sordariomycetidae</taxon>
        <taxon>Sordariales</taxon>
        <taxon>Lasiosphaeriaceae</taxon>
        <taxon>Cercophora</taxon>
    </lineage>
</organism>
<keyword evidence="2" id="KW-0812">Transmembrane</keyword>
<evidence type="ECO:0000256" key="2">
    <source>
        <dbReference type="SAM" id="Phobius"/>
    </source>
</evidence>
<feature type="compositionally biased region" description="Low complexity" evidence="1">
    <location>
        <begin position="51"/>
        <end position="75"/>
    </location>
</feature>
<keyword evidence="4" id="KW-1185">Reference proteome</keyword>
<evidence type="ECO:0000313" key="3">
    <source>
        <dbReference type="EMBL" id="KAK0647977.1"/>
    </source>
</evidence>
<keyword evidence="2" id="KW-1133">Transmembrane helix</keyword>
<comment type="caution">
    <text evidence="3">The sequence shown here is derived from an EMBL/GenBank/DDBJ whole genome shotgun (WGS) entry which is preliminary data.</text>
</comment>
<proteinExistence type="predicted"/>
<sequence>MAALDESRSITPQAPSSTASQAPPSPSPSPFALPPPISLLDAPHSITTLAPPVHSPSTLTLPPPETSLAPRWRPLSPLALPPPALPIPTNPFAATATHVYASPDELIPCTIERIETWRRDPISASSETTTSSHDRLPTSINTRERIEAWRAGLTSTSSEMTDSPRRSPATLPNTQPDSGGNTIPPEVYREVMRRRELIWHLEYLSRMKISDEASVEAIQMVVDNEIKRAQRIHDASLPLPLPAQPQHKGFLNWVDRSLLSVPAPSFSPLFPLRLALCLLLRALLVLFLVLFLFVWWLVTPSLVTPPPASGNAQGRPRTERNGAGARRGVEGSAGDRRRGAGGNGAGRR</sequence>
<evidence type="ECO:0000313" key="4">
    <source>
        <dbReference type="Proteomes" id="UP001174997"/>
    </source>
</evidence>
<feature type="compositionally biased region" description="Pro residues" evidence="1">
    <location>
        <begin position="23"/>
        <end position="37"/>
    </location>
</feature>
<reference evidence="3" key="1">
    <citation type="submission" date="2023-06" db="EMBL/GenBank/DDBJ databases">
        <title>Genome-scale phylogeny and comparative genomics of the fungal order Sordariales.</title>
        <authorList>
            <consortium name="Lawrence Berkeley National Laboratory"/>
            <person name="Hensen N."/>
            <person name="Bonometti L."/>
            <person name="Westerberg I."/>
            <person name="Brannstrom I.O."/>
            <person name="Guillou S."/>
            <person name="Cros-Aarteil S."/>
            <person name="Calhoun S."/>
            <person name="Haridas S."/>
            <person name="Kuo A."/>
            <person name="Mondo S."/>
            <person name="Pangilinan J."/>
            <person name="Riley R."/>
            <person name="Labutti K."/>
            <person name="Andreopoulos B."/>
            <person name="Lipzen A."/>
            <person name="Chen C."/>
            <person name="Yanf M."/>
            <person name="Daum C."/>
            <person name="Ng V."/>
            <person name="Clum A."/>
            <person name="Steindorff A."/>
            <person name="Ohm R."/>
            <person name="Martin F."/>
            <person name="Silar P."/>
            <person name="Natvig D."/>
            <person name="Lalanne C."/>
            <person name="Gautier V."/>
            <person name="Ament-Velasquez S.L."/>
            <person name="Kruys A."/>
            <person name="Hutchinson M.I."/>
            <person name="Powell A.J."/>
            <person name="Barry K."/>
            <person name="Miller A.N."/>
            <person name="Grigoriev I.V."/>
            <person name="Debuchy R."/>
            <person name="Gladieux P."/>
            <person name="Thoren M.H."/>
            <person name="Johannesson H."/>
        </authorList>
    </citation>
    <scope>NUCLEOTIDE SEQUENCE</scope>
    <source>
        <strain evidence="3">CBS 307.81</strain>
    </source>
</reference>